<accession>A0AA36J3I9</accession>
<gene>
    <name evidence="2" type="ORF">EVOR1521_LOCUS21784</name>
</gene>
<comment type="caution">
    <text evidence="2">The sequence shown here is derived from an EMBL/GenBank/DDBJ whole genome shotgun (WGS) entry which is preliminary data.</text>
</comment>
<evidence type="ECO:0000313" key="2">
    <source>
        <dbReference type="EMBL" id="CAJ1397846.1"/>
    </source>
</evidence>
<dbReference type="EMBL" id="CAUJNA010003281">
    <property type="protein sequence ID" value="CAJ1397846.1"/>
    <property type="molecule type" value="Genomic_DNA"/>
</dbReference>
<evidence type="ECO:0000313" key="3">
    <source>
        <dbReference type="Proteomes" id="UP001178507"/>
    </source>
</evidence>
<organism evidence="2 3">
    <name type="scientific">Effrenium voratum</name>
    <dbReference type="NCBI Taxonomy" id="2562239"/>
    <lineage>
        <taxon>Eukaryota</taxon>
        <taxon>Sar</taxon>
        <taxon>Alveolata</taxon>
        <taxon>Dinophyceae</taxon>
        <taxon>Suessiales</taxon>
        <taxon>Symbiodiniaceae</taxon>
        <taxon>Effrenium</taxon>
    </lineage>
</organism>
<dbReference type="CDD" id="cd00158">
    <property type="entry name" value="RHOD"/>
    <property type="match status" value="1"/>
</dbReference>
<reference evidence="2" key="1">
    <citation type="submission" date="2023-08" db="EMBL/GenBank/DDBJ databases">
        <authorList>
            <person name="Chen Y."/>
            <person name="Shah S."/>
            <person name="Dougan E. K."/>
            <person name="Thang M."/>
            <person name="Chan C."/>
        </authorList>
    </citation>
    <scope>NUCLEOTIDE SEQUENCE</scope>
</reference>
<dbReference type="Pfam" id="PF00581">
    <property type="entry name" value="Rhodanese"/>
    <property type="match status" value="1"/>
</dbReference>
<dbReference type="AlphaFoldDB" id="A0AA36J3I9"/>
<name>A0AA36J3I9_9DINO</name>
<dbReference type="Gene3D" id="3.40.250.10">
    <property type="entry name" value="Rhodanese-like domain"/>
    <property type="match status" value="1"/>
</dbReference>
<dbReference type="PROSITE" id="PS50206">
    <property type="entry name" value="RHODANESE_3"/>
    <property type="match status" value="1"/>
</dbReference>
<sequence length="186" mass="20360">MTNRSRADAAAAARQFAGQSGAEGVAPLLPSAELRQRLEKGEEIVLVDVRCAEEQQVSMMPGAVTKEHFESQVLPKLRQEPKGRLVVPYCTAGFRSGIYAKELVKYGLNVRNGEGVVMWTFDGNGLVRPSETSLVKEVHVFGKPWDMAAEGYSTVYFSHVGGALRFLKQKCDCLDSCLLGCFTSRA</sequence>
<dbReference type="InterPro" id="IPR001763">
    <property type="entry name" value="Rhodanese-like_dom"/>
</dbReference>
<keyword evidence="3" id="KW-1185">Reference proteome</keyword>
<dbReference type="InterPro" id="IPR036873">
    <property type="entry name" value="Rhodanese-like_dom_sf"/>
</dbReference>
<dbReference type="SUPFAM" id="SSF52821">
    <property type="entry name" value="Rhodanese/Cell cycle control phosphatase"/>
    <property type="match status" value="1"/>
</dbReference>
<proteinExistence type="predicted"/>
<feature type="domain" description="Rhodanese" evidence="1">
    <location>
        <begin position="40"/>
        <end position="128"/>
    </location>
</feature>
<protein>
    <recommendedName>
        <fullName evidence="1">Rhodanese domain-containing protein</fullName>
    </recommendedName>
</protein>
<dbReference type="Proteomes" id="UP001178507">
    <property type="component" value="Unassembled WGS sequence"/>
</dbReference>
<evidence type="ECO:0000259" key="1">
    <source>
        <dbReference type="PROSITE" id="PS50206"/>
    </source>
</evidence>